<comment type="catalytic activity">
    <reaction evidence="5 6">
        <text>[thioredoxin]-disulfide + L-methionine + H2O = L-methionine (S)-S-oxide + [thioredoxin]-dithiol</text>
        <dbReference type="Rhea" id="RHEA:19993"/>
        <dbReference type="Rhea" id="RHEA-COMP:10698"/>
        <dbReference type="Rhea" id="RHEA-COMP:10700"/>
        <dbReference type="ChEBI" id="CHEBI:15377"/>
        <dbReference type="ChEBI" id="CHEBI:29950"/>
        <dbReference type="ChEBI" id="CHEBI:50058"/>
        <dbReference type="ChEBI" id="CHEBI:57844"/>
        <dbReference type="ChEBI" id="CHEBI:58772"/>
        <dbReference type="EC" id="1.8.4.11"/>
    </reaction>
</comment>
<evidence type="ECO:0000256" key="7">
    <source>
        <dbReference type="SAM" id="Phobius"/>
    </source>
</evidence>
<comment type="similarity">
    <text evidence="6">Belongs to the MsrA Met sulfoxide reductase family.</text>
</comment>
<keyword evidence="7" id="KW-0472">Membrane</keyword>
<dbReference type="Gene3D" id="2.170.150.20">
    <property type="entry name" value="Peptide methionine sulfoxide reductase"/>
    <property type="match status" value="1"/>
</dbReference>
<proteinExistence type="inferred from homology"/>
<keyword evidence="1 6" id="KW-0560">Oxidoreductase</keyword>
<dbReference type="GO" id="GO:0008113">
    <property type="term" value="F:peptide-methionine (S)-S-oxide reductase activity"/>
    <property type="evidence" value="ECO:0007669"/>
    <property type="project" value="UniProtKB-EC"/>
</dbReference>
<evidence type="ECO:0000256" key="2">
    <source>
        <dbReference type="ARBA" id="ARBA00023268"/>
    </source>
</evidence>
<dbReference type="Pfam" id="PF01625">
    <property type="entry name" value="PMSR"/>
    <property type="match status" value="1"/>
</dbReference>
<dbReference type="PROSITE" id="PS51790">
    <property type="entry name" value="MSRB"/>
    <property type="match status" value="1"/>
</dbReference>
<dbReference type="Proteomes" id="UP001240643">
    <property type="component" value="Unassembled WGS sequence"/>
</dbReference>
<dbReference type="HAMAP" id="MF_01401">
    <property type="entry name" value="MsrA"/>
    <property type="match status" value="1"/>
</dbReference>
<dbReference type="NCBIfam" id="TIGR00401">
    <property type="entry name" value="msrA"/>
    <property type="match status" value="1"/>
</dbReference>
<dbReference type="GO" id="GO:0033743">
    <property type="term" value="F:peptide-methionine (R)-S-oxide reductase activity"/>
    <property type="evidence" value="ECO:0007669"/>
    <property type="project" value="UniProtKB-EC"/>
</dbReference>
<reference evidence="9" key="1">
    <citation type="submission" date="2023-07" db="EMBL/GenBank/DDBJ databases">
        <title>Genomic Encyclopedia of Type Strains, Phase IV (KMG-IV): sequencing the most valuable type-strain genomes for metagenomic binning, comparative biology and taxonomic classification.</title>
        <authorList>
            <person name="Goeker M."/>
        </authorList>
    </citation>
    <scope>NUCLEOTIDE SEQUENCE [LARGE SCALE GENOMIC DNA]</scope>
    <source>
        <strain evidence="9">DSM 21204</strain>
    </source>
</reference>
<evidence type="ECO:0000259" key="8">
    <source>
        <dbReference type="PROSITE" id="PS51790"/>
    </source>
</evidence>
<dbReference type="InterPro" id="IPR002569">
    <property type="entry name" value="Met_Sox_Rdtase_MsrA_dom"/>
</dbReference>
<evidence type="ECO:0000313" key="9">
    <source>
        <dbReference type="EMBL" id="MDQ0514071.1"/>
    </source>
</evidence>
<dbReference type="InterPro" id="IPR002579">
    <property type="entry name" value="Met_Sox_Rdtase_MsrB_dom"/>
</dbReference>
<name>A0ABU0LZE1_9BACT</name>
<comment type="catalytic activity">
    <reaction evidence="4">
        <text>L-methionyl-[protein] + [thioredoxin]-disulfide + H2O = L-methionyl-(R)-S-oxide-[protein] + [thioredoxin]-dithiol</text>
        <dbReference type="Rhea" id="RHEA:24164"/>
        <dbReference type="Rhea" id="RHEA-COMP:10698"/>
        <dbReference type="Rhea" id="RHEA-COMP:10700"/>
        <dbReference type="Rhea" id="RHEA-COMP:12313"/>
        <dbReference type="Rhea" id="RHEA-COMP:12314"/>
        <dbReference type="ChEBI" id="CHEBI:15377"/>
        <dbReference type="ChEBI" id="CHEBI:16044"/>
        <dbReference type="ChEBI" id="CHEBI:29950"/>
        <dbReference type="ChEBI" id="CHEBI:45764"/>
        <dbReference type="ChEBI" id="CHEBI:50058"/>
        <dbReference type="EC" id="1.8.4.12"/>
    </reaction>
</comment>
<dbReference type="InterPro" id="IPR011057">
    <property type="entry name" value="Mss4-like_sf"/>
</dbReference>
<organism evidence="9 10">
    <name type="scientific">Mycoplasmoides fastidiosum</name>
    <dbReference type="NCBI Taxonomy" id="92758"/>
    <lineage>
        <taxon>Bacteria</taxon>
        <taxon>Bacillati</taxon>
        <taxon>Mycoplasmatota</taxon>
        <taxon>Mycoplasmoidales</taxon>
        <taxon>Mycoplasmoidaceae</taxon>
        <taxon>Mycoplasmoides</taxon>
    </lineage>
</organism>
<sequence>MGIWLFLRIYWLFISIALNLFWGTIILGLKMKKFTDFRFSEKNLSMKAREILYKNGTEAPFTGAYWDHWEQGIYVDPSNGDVLFSSYDKFSSRCGWPAFYQPIDLDAVQFKHDSSHNMSRTEVRTAKSDLHLGHVFDDLDPTALAQGYQRYCINSAALKFVPEQEILASEHQPWIDFWTASKAKNQNDLGMIVIGGGCFWGVQHLIRDISGVYHTTVGYANANENRPITYSQVCSGTTGAVEVVEVFYNKKILPLERLLNIVFQHVDPTTLNQQGNDKGSQYRSGVYFTDINDLPKITQFLKNLQHQYNQPIVTEVEHLRNYFLAEEYHQNYLIKNPNGYCHIKF</sequence>
<keyword evidence="7" id="KW-1133">Transmembrane helix</keyword>
<protein>
    <recommendedName>
        <fullName evidence="6">Peptide methionine sulfoxide reductase MsrA</fullName>
        <shortName evidence="6">Protein-methionine-S-oxide reductase</shortName>
        <ecNumber evidence="6">1.8.4.11</ecNumber>
    </recommendedName>
    <alternativeName>
        <fullName evidence="6">Peptide-methionine (S)-S-oxide reductase</fullName>
        <shortName evidence="6">Peptide Met(O) reductase</shortName>
    </alternativeName>
</protein>
<dbReference type="EC" id="1.8.4.11" evidence="6"/>
<evidence type="ECO:0000313" key="10">
    <source>
        <dbReference type="Proteomes" id="UP001240643"/>
    </source>
</evidence>
<comment type="caution">
    <text evidence="9">The sequence shown here is derived from an EMBL/GenBank/DDBJ whole genome shotgun (WGS) entry which is preliminary data.</text>
</comment>
<feature type="active site" evidence="6">
    <location>
        <position position="198"/>
    </location>
</feature>
<evidence type="ECO:0000256" key="3">
    <source>
        <dbReference type="ARBA" id="ARBA00047806"/>
    </source>
</evidence>
<gene>
    <name evidence="6" type="primary">msrA</name>
    <name evidence="9" type="ORF">J2Z62_000509</name>
</gene>
<dbReference type="Gene3D" id="3.30.1060.10">
    <property type="entry name" value="Peptide methionine sulphoxide reductase MsrA"/>
    <property type="match status" value="1"/>
</dbReference>
<dbReference type="EMBL" id="JAUSWO010000001">
    <property type="protein sequence ID" value="MDQ0514071.1"/>
    <property type="molecule type" value="Genomic_DNA"/>
</dbReference>
<dbReference type="PANTHER" id="PTHR42799">
    <property type="entry name" value="MITOCHONDRIAL PEPTIDE METHIONINE SULFOXIDE REDUCTASE"/>
    <property type="match status" value="1"/>
</dbReference>
<dbReference type="SUPFAM" id="SSF51316">
    <property type="entry name" value="Mss4-like"/>
    <property type="match status" value="1"/>
</dbReference>
<feature type="transmembrane region" description="Helical" evidence="7">
    <location>
        <begin position="6"/>
        <end position="29"/>
    </location>
</feature>
<dbReference type="PANTHER" id="PTHR42799:SF2">
    <property type="entry name" value="MITOCHONDRIAL PEPTIDE METHIONINE SULFOXIDE REDUCTASE"/>
    <property type="match status" value="1"/>
</dbReference>
<dbReference type="Pfam" id="PF01641">
    <property type="entry name" value="SelR"/>
    <property type="match status" value="1"/>
</dbReference>
<keyword evidence="10" id="KW-1185">Reference proteome</keyword>
<feature type="domain" description="MsrB" evidence="8">
    <location>
        <begin position="37"/>
        <end position="163"/>
    </location>
</feature>
<evidence type="ECO:0000256" key="1">
    <source>
        <dbReference type="ARBA" id="ARBA00023002"/>
    </source>
</evidence>
<comment type="function">
    <text evidence="6">Has an important function as a repair enzyme for proteins that have been inactivated by oxidation. Catalyzes the reversible oxidation-reduction of methionine sulfoxide in proteins to methionine.</text>
</comment>
<comment type="catalytic activity">
    <reaction evidence="3 6">
        <text>L-methionyl-[protein] + [thioredoxin]-disulfide + H2O = L-methionyl-(S)-S-oxide-[protein] + [thioredoxin]-dithiol</text>
        <dbReference type="Rhea" id="RHEA:14217"/>
        <dbReference type="Rhea" id="RHEA-COMP:10698"/>
        <dbReference type="Rhea" id="RHEA-COMP:10700"/>
        <dbReference type="Rhea" id="RHEA-COMP:12313"/>
        <dbReference type="Rhea" id="RHEA-COMP:12315"/>
        <dbReference type="ChEBI" id="CHEBI:15377"/>
        <dbReference type="ChEBI" id="CHEBI:16044"/>
        <dbReference type="ChEBI" id="CHEBI:29950"/>
        <dbReference type="ChEBI" id="CHEBI:44120"/>
        <dbReference type="ChEBI" id="CHEBI:50058"/>
        <dbReference type="EC" id="1.8.4.11"/>
    </reaction>
</comment>
<evidence type="ECO:0000256" key="6">
    <source>
        <dbReference type="HAMAP-Rule" id="MF_01401"/>
    </source>
</evidence>
<accession>A0ABU0LZE1</accession>
<evidence type="ECO:0000256" key="5">
    <source>
        <dbReference type="ARBA" id="ARBA00048782"/>
    </source>
</evidence>
<keyword evidence="7" id="KW-0812">Transmembrane</keyword>
<dbReference type="SUPFAM" id="SSF55068">
    <property type="entry name" value="Peptide methionine sulfoxide reductase"/>
    <property type="match status" value="1"/>
</dbReference>
<evidence type="ECO:0000256" key="4">
    <source>
        <dbReference type="ARBA" id="ARBA00048488"/>
    </source>
</evidence>
<dbReference type="InterPro" id="IPR036509">
    <property type="entry name" value="Met_Sox_Rdtase_MsrA_sf"/>
</dbReference>
<keyword evidence="2" id="KW-0511">Multifunctional enzyme</keyword>
<dbReference type="NCBIfam" id="TIGR00357">
    <property type="entry name" value="peptide-methionine (R)-S-oxide reductase MsrB"/>
    <property type="match status" value="1"/>
</dbReference>
<dbReference type="InterPro" id="IPR050162">
    <property type="entry name" value="MsrA_MetSO_reductase"/>
</dbReference>